<comment type="caution">
    <text evidence="2">The sequence shown here is derived from an EMBL/GenBank/DDBJ whole genome shotgun (WGS) entry which is preliminary data.</text>
</comment>
<dbReference type="EMBL" id="JACGWN010000011">
    <property type="protein sequence ID" value="KAL0420884.1"/>
    <property type="molecule type" value="Genomic_DNA"/>
</dbReference>
<reference evidence="2" key="2">
    <citation type="journal article" date="2024" name="Plant">
        <title>Genomic evolution and insights into agronomic trait innovations of Sesamum species.</title>
        <authorList>
            <person name="Miao H."/>
            <person name="Wang L."/>
            <person name="Qu L."/>
            <person name="Liu H."/>
            <person name="Sun Y."/>
            <person name="Le M."/>
            <person name="Wang Q."/>
            <person name="Wei S."/>
            <person name="Zheng Y."/>
            <person name="Lin W."/>
            <person name="Duan Y."/>
            <person name="Cao H."/>
            <person name="Xiong S."/>
            <person name="Wang X."/>
            <person name="Wei L."/>
            <person name="Li C."/>
            <person name="Ma Q."/>
            <person name="Ju M."/>
            <person name="Zhao R."/>
            <person name="Li G."/>
            <person name="Mu C."/>
            <person name="Tian Q."/>
            <person name="Mei H."/>
            <person name="Zhang T."/>
            <person name="Gao T."/>
            <person name="Zhang H."/>
        </authorList>
    </citation>
    <scope>NUCLEOTIDE SEQUENCE</scope>
    <source>
        <strain evidence="2">KEN1</strain>
    </source>
</reference>
<feature type="compositionally biased region" description="Polar residues" evidence="1">
    <location>
        <begin position="1"/>
        <end position="27"/>
    </location>
</feature>
<evidence type="ECO:0000256" key="1">
    <source>
        <dbReference type="SAM" id="MobiDB-lite"/>
    </source>
</evidence>
<name>A0AAW2UVV7_9LAMI</name>
<reference evidence="2" key="1">
    <citation type="submission" date="2020-06" db="EMBL/GenBank/DDBJ databases">
        <authorList>
            <person name="Li T."/>
            <person name="Hu X."/>
            <person name="Zhang T."/>
            <person name="Song X."/>
            <person name="Zhang H."/>
            <person name="Dai N."/>
            <person name="Sheng W."/>
            <person name="Hou X."/>
            <person name="Wei L."/>
        </authorList>
    </citation>
    <scope>NUCLEOTIDE SEQUENCE</scope>
    <source>
        <strain evidence="2">KEN1</strain>
        <tissue evidence="2">Leaf</tissue>
    </source>
</reference>
<dbReference type="AlphaFoldDB" id="A0AAW2UVV7"/>
<evidence type="ECO:0000313" key="2">
    <source>
        <dbReference type="EMBL" id="KAL0420884.1"/>
    </source>
</evidence>
<organism evidence="2">
    <name type="scientific">Sesamum latifolium</name>
    <dbReference type="NCBI Taxonomy" id="2727402"/>
    <lineage>
        <taxon>Eukaryota</taxon>
        <taxon>Viridiplantae</taxon>
        <taxon>Streptophyta</taxon>
        <taxon>Embryophyta</taxon>
        <taxon>Tracheophyta</taxon>
        <taxon>Spermatophyta</taxon>
        <taxon>Magnoliopsida</taxon>
        <taxon>eudicotyledons</taxon>
        <taxon>Gunneridae</taxon>
        <taxon>Pentapetalae</taxon>
        <taxon>asterids</taxon>
        <taxon>lamiids</taxon>
        <taxon>Lamiales</taxon>
        <taxon>Pedaliaceae</taxon>
        <taxon>Sesamum</taxon>
    </lineage>
</organism>
<proteinExistence type="predicted"/>
<accession>A0AAW2UVV7</accession>
<sequence>MDSSDNGGDNGSFERNTSLPAIVCSSNSRRDTGVSQRPALAVDPTTLPIAPNSPSVSSPPAPQFIVETINSTLHDSLASGIGQSYQ</sequence>
<gene>
    <name evidence="2" type="ORF">Slati_3111300</name>
</gene>
<feature type="region of interest" description="Disordered" evidence="1">
    <location>
        <begin position="1"/>
        <end position="62"/>
    </location>
</feature>
<protein>
    <submittedName>
        <fullName evidence="2">Uncharacterized protein</fullName>
    </submittedName>
</protein>